<evidence type="ECO:0000313" key="6">
    <source>
        <dbReference type="Proteomes" id="UP000187735"/>
    </source>
</evidence>
<dbReference type="EC" id="1.11.1.24" evidence="3"/>
<protein>
    <recommendedName>
        <fullName evidence="3">Thiol peroxidase</fullName>
        <shortName evidence="3">Tpx</shortName>
        <ecNumber evidence="3">1.11.1.24</ecNumber>
    </recommendedName>
    <alternativeName>
        <fullName evidence="3">Peroxiredoxin tpx</fullName>
        <shortName evidence="3">Prx</shortName>
    </alternativeName>
    <alternativeName>
        <fullName evidence="3">Thioredoxin peroxidase</fullName>
    </alternativeName>
    <alternativeName>
        <fullName evidence="3">Thioredoxin-dependent peroxiredoxin</fullName>
    </alternativeName>
</protein>
<keyword evidence="3 5" id="KW-0560">Oxidoreductase</keyword>
<dbReference type="PANTHER" id="PTHR43110">
    <property type="entry name" value="THIOL PEROXIDASE"/>
    <property type="match status" value="1"/>
</dbReference>
<dbReference type="Gene3D" id="3.40.30.10">
    <property type="entry name" value="Glutaredoxin"/>
    <property type="match status" value="1"/>
</dbReference>
<reference evidence="5 6" key="1">
    <citation type="journal article" date="2016" name="Front. Microbiol.">
        <title>Fuerstia marisgermanicae gen. nov., sp. nov., an Unusual Member of the Phylum Planctomycetes from the German Wadden Sea.</title>
        <authorList>
            <person name="Kohn T."/>
            <person name="Heuer A."/>
            <person name="Jogler M."/>
            <person name="Vollmers J."/>
            <person name="Boedeker C."/>
            <person name="Bunk B."/>
            <person name="Rast P."/>
            <person name="Borchert D."/>
            <person name="Glockner I."/>
            <person name="Freese H.M."/>
            <person name="Klenk H.P."/>
            <person name="Overmann J."/>
            <person name="Kaster A.K."/>
            <person name="Rohde M."/>
            <person name="Wiegand S."/>
            <person name="Jogler C."/>
        </authorList>
    </citation>
    <scope>NUCLEOTIDE SEQUENCE [LARGE SCALE GENOMIC DNA]</scope>
    <source>
        <strain evidence="5 6">NH11</strain>
    </source>
</reference>
<keyword evidence="2 3" id="KW-0676">Redox-active center</keyword>
<dbReference type="RefSeq" id="WP_077022674.1">
    <property type="nucleotide sequence ID" value="NZ_CP017641.1"/>
</dbReference>
<dbReference type="InterPro" id="IPR013766">
    <property type="entry name" value="Thioredoxin_domain"/>
</dbReference>
<gene>
    <name evidence="3 5" type="primary">tpx</name>
    <name evidence="5" type="ORF">Fuma_00419</name>
</gene>
<feature type="active site" description="Cysteine sulfenic acid (-SOH) intermediate" evidence="3">
    <location>
        <position position="65"/>
    </location>
</feature>
<dbReference type="EMBL" id="CP017641">
    <property type="protein sequence ID" value="APZ90835.1"/>
    <property type="molecule type" value="Genomic_DNA"/>
</dbReference>
<dbReference type="HAMAP" id="MF_00269">
    <property type="entry name" value="Tpx"/>
    <property type="match status" value="1"/>
</dbReference>
<comment type="catalytic activity">
    <reaction evidence="3">
        <text>a hydroperoxide + [thioredoxin]-dithiol = an alcohol + [thioredoxin]-disulfide + H2O</text>
        <dbReference type="Rhea" id="RHEA:62620"/>
        <dbReference type="Rhea" id="RHEA-COMP:10698"/>
        <dbReference type="Rhea" id="RHEA-COMP:10700"/>
        <dbReference type="ChEBI" id="CHEBI:15377"/>
        <dbReference type="ChEBI" id="CHEBI:29950"/>
        <dbReference type="ChEBI" id="CHEBI:30879"/>
        <dbReference type="ChEBI" id="CHEBI:35924"/>
        <dbReference type="ChEBI" id="CHEBI:50058"/>
        <dbReference type="EC" id="1.11.1.24"/>
    </reaction>
</comment>
<dbReference type="InterPro" id="IPR002065">
    <property type="entry name" value="TPX"/>
</dbReference>
<comment type="similarity">
    <text evidence="3">Belongs to the peroxiredoxin family. Tpx subfamily.</text>
</comment>
<organism evidence="5 6">
    <name type="scientific">Fuerstiella marisgermanici</name>
    <dbReference type="NCBI Taxonomy" id="1891926"/>
    <lineage>
        <taxon>Bacteria</taxon>
        <taxon>Pseudomonadati</taxon>
        <taxon>Planctomycetota</taxon>
        <taxon>Planctomycetia</taxon>
        <taxon>Planctomycetales</taxon>
        <taxon>Planctomycetaceae</taxon>
        <taxon>Fuerstiella</taxon>
    </lineage>
</organism>
<dbReference type="STRING" id="1891926.Fuma_00419"/>
<comment type="function">
    <text evidence="3">Thiol-specific peroxidase that catalyzes the reduction of hydrogen peroxide and organic hydroperoxides to water and alcohols, respectively. Plays a role in cell protection against oxidative stress by detoxifying peroxides.</text>
</comment>
<dbReference type="SUPFAM" id="SSF52833">
    <property type="entry name" value="Thioredoxin-like"/>
    <property type="match status" value="1"/>
</dbReference>
<dbReference type="KEGG" id="fmr:Fuma_00419"/>
<dbReference type="InterPro" id="IPR036249">
    <property type="entry name" value="Thioredoxin-like_sf"/>
</dbReference>
<dbReference type="AlphaFoldDB" id="A0A1P8W9V0"/>
<keyword evidence="3" id="KW-0049">Antioxidant</keyword>
<dbReference type="Proteomes" id="UP000187735">
    <property type="component" value="Chromosome"/>
</dbReference>
<proteinExistence type="inferred from homology"/>
<dbReference type="PROSITE" id="PS51352">
    <property type="entry name" value="THIOREDOXIN_2"/>
    <property type="match status" value="1"/>
</dbReference>
<evidence type="ECO:0000259" key="4">
    <source>
        <dbReference type="PROSITE" id="PS51352"/>
    </source>
</evidence>
<dbReference type="Pfam" id="PF08534">
    <property type="entry name" value="Redoxin"/>
    <property type="match status" value="1"/>
</dbReference>
<dbReference type="NCBIfam" id="NF001808">
    <property type="entry name" value="PRK00522.1"/>
    <property type="match status" value="1"/>
</dbReference>
<evidence type="ECO:0000256" key="3">
    <source>
        <dbReference type="HAMAP-Rule" id="MF_00269"/>
    </source>
</evidence>
<dbReference type="GO" id="GO:0008379">
    <property type="term" value="F:thioredoxin peroxidase activity"/>
    <property type="evidence" value="ECO:0007669"/>
    <property type="project" value="UniProtKB-UniRule"/>
</dbReference>
<keyword evidence="3 5" id="KW-0575">Peroxidase</keyword>
<dbReference type="OrthoDB" id="9781543at2"/>
<feature type="disulfide bond" description="Redox-active" evidence="3">
    <location>
        <begin position="65"/>
        <end position="99"/>
    </location>
</feature>
<comment type="miscellaneous">
    <text evidence="3">The active site is a conserved redox-active cysteine residue, the peroxidatic cysteine (C(P)), which makes the nucleophilic attack on the peroxide substrate. The peroxide oxidizes the C(P)-SH to cysteine sulfenic acid (C(P)-SOH), which then reacts with another cysteine residue, the resolving cysteine (C(R)), to form a disulfide bridge. The disulfide is subsequently reduced by an appropriate electron donor to complete the catalytic cycle. In this atypical 2-Cys peroxiredoxin, C(R) is present in the same subunit to form an intramolecular disulfide. The disulfide is subsequently reduced by thioredoxin.</text>
</comment>
<dbReference type="InterPro" id="IPR050455">
    <property type="entry name" value="Tpx_Peroxidase_subfamily"/>
</dbReference>
<dbReference type="CDD" id="cd03014">
    <property type="entry name" value="PRX_Atyp2cys"/>
    <property type="match status" value="1"/>
</dbReference>
<feature type="domain" description="Thioredoxin" evidence="4">
    <location>
        <begin position="23"/>
        <end position="172"/>
    </location>
</feature>
<dbReference type="PANTHER" id="PTHR43110:SF1">
    <property type="entry name" value="THIOL PEROXIDASE"/>
    <property type="match status" value="1"/>
</dbReference>
<evidence type="ECO:0000256" key="1">
    <source>
        <dbReference type="ARBA" id="ARBA00023157"/>
    </source>
</evidence>
<sequence length="172" mass="17903">MSEVRSGAVTLKGNPVDLAGAALTVGSAAPDFSLQDNGLAEVTLASSAGKTRVIATVPSLDTATCHEETRKFNVAAGELSDVEVLVVSMDLPFGQKRWCGAEGVENVKTLSAHRCSKFGEDYGVLIKGGPLDRCLARAVFVVGGDGNLKHVEYVSEIAEHPNYDAALAAAKS</sequence>
<keyword evidence="1 3" id="KW-1015">Disulfide bond</keyword>
<comment type="subunit">
    <text evidence="3">Homodimer.</text>
</comment>
<dbReference type="InterPro" id="IPR013740">
    <property type="entry name" value="Redoxin"/>
</dbReference>
<name>A0A1P8W9V0_9PLAN</name>
<evidence type="ECO:0000256" key="2">
    <source>
        <dbReference type="ARBA" id="ARBA00023284"/>
    </source>
</evidence>
<accession>A0A1P8W9V0</accession>
<keyword evidence="6" id="KW-1185">Reference proteome</keyword>
<evidence type="ECO:0000313" key="5">
    <source>
        <dbReference type="EMBL" id="APZ90835.1"/>
    </source>
</evidence>